<dbReference type="GO" id="GO:0004504">
    <property type="term" value="F:peptidylglycine monooxygenase activity"/>
    <property type="evidence" value="ECO:0007669"/>
    <property type="project" value="UniProtKB-EC"/>
</dbReference>
<feature type="domain" description="Copper type II ascorbate-dependent monooxygenase C-terminal" evidence="11">
    <location>
        <begin position="173"/>
        <end position="309"/>
    </location>
</feature>
<dbReference type="InterPro" id="IPR008977">
    <property type="entry name" value="PHM/PNGase_F_dom_sf"/>
</dbReference>
<dbReference type="Pfam" id="PF03712">
    <property type="entry name" value="Cu2_monoox_C"/>
    <property type="match status" value="1"/>
</dbReference>
<feature type="binding site" evidence="7">
    <location>
        <position position="214"/>
    </location>
    <ligand>
        <name>Cu(2+)</name>
        <dbReference type="ChEBI" id="CHEBI:29036"/>
        <label>1</label>
        <note>catalytic</note>
    </ligand>
</feature>
<name>A0AAN9GQ50_9CAEN</name>
<evidence type="ECO:0000256" key="5">
    <source>
        <dbReference type="ARBA" id="ARBA00023180"/>
    </source>
</evidence>
<dbReference type="InterPro" id="IPR036939">
    <property type="entry name" value="Cu2_ascorb_mOase_N_sf"/>
</dbReference>
<dbReference type="Gene3D" id="2.60.120.310">
    <property type="entry name" value="Copper type II, ascorbate-dependent monooxygenase, N-terminal domain"/>
    <property type="match status" value="1"/>
</dbReference>
<dbReference type="EC" id="1.14.17.3" evidence="1"/>
<dbReference type="InterPro" id="IPR014784">
    <property type="entry name" value="Cu2_ascorb_mOase-like_C"/>
</dbReference>
<sequence>MVPQLLVLLLCFERSLSFTVENNIGNDFELTIRMPNATSDSKDALICHSHELPERESYILRFVPHASMKVAHHMMVYGCGHIGNKRPYWSCPLIEEADSEYSICGGGKRQIVFAWANDAPAKNLPEGVGFRVGGTTGISYLVIQLHYVQPFGVESADTSGVTLHMTYDRQPQQAGYYVLGNVGTIPPQQPAYRMESACPMNLNYTIYPIGYRTHGHNIAVVTSGYRIRDGVWTQLGRMSPQRPQTFYDVTNPGLDVSNGDVLAARCTFNSMNRTQMTQIGTKNVDEMCNFYILYSTYEQKDLSVDYCFRGDNFAWGDYFPSIPSDASSLQGIPGADEIRHQFNMDPR</sequence>
<keyword evidence="3 9" id="KW-0732">Signal</keyword>
<dbReference type="InterPro" id="IPR000323">
    <property type="entry name" value="Cu2_ascorb_mOase_N"/>
</dbReference>
<evidence type="ECO:0000256" key="3">
    <source>
        <dbReference type="ARBA" id="ARBA00022729"/>
    </source>
</evidence>
<keyword evidence="7" id="KW-0186">Copper</keyword>
<dbReference type="SUPFAM" id="SSF49742">
    <property type="entry name" value="PHM/PNGase F"/>
    <property type="match status" value="2"/>
</dbReference>
<dbReference type="InterPro" id="IPR000720">
    <property type="entry name" value="PHM/PAL"/>
</dbReference>
<feature type="disulfide bond" evidence="8">
    <location>
        <begin position="47"/>
        <end position="91"/>
    </location>
</feature>
<dbReference type="PANTHER" id="PTHR10680:SF14">
    <property type="entry name" value="PEPTIDYL-GLYCINE ALPHA-AMIDATING MONOOXYGENASE"/>
    <property type="match status" value="1"/>
</dbReference>
<feature type="binding site" evidence="7">
    <location>
        <position position="287"/>
    </location>
    <ligand>
        <name>Cu(2+)</name>
        <dbReference type="ChEBI" id="CHEBI:29036"/>
        <label>1</label>
        <note>catalytic</note>
    </ligand>
</feature>
<dbReference type="AlphaFoldDB" id="A0AAN9GQ50"/>
<comment type="cofactor">
    <cofactor evidence="7">
        <name>Cu(2+)</name>
        <dbReference type="ChEBI" id="CHEBI:29036"/>
    </cofactor>
    <text evidence="7">Binds 2 Cu(2+) ions per subunit.</text>
</comment>
<feature type="binding site" evidence="7">
    <location>
        <position position="216"/>
    </location>
    <ligand>
        <name>Cu(2+)</name>
        <dbReference type="ChEBI" id="CHEBI:29036"/>
        <label>1</label>
        <note>catalytic</note>
    </ligand>
</feature>
<reference evidence="12 13" key="1">
    <citation type="submission" date="2024-02" db="EMBL/GenBank/DDBJ databases">
        <title>Chromosome-scale genome assembly of the rough periwinkle Littorina saxatilis.</title>
        <authorList>
            <person name="De Jode A."/>
            <person name="Faria R."/>
            <person name="Formenti G."/>
            <person name="Sims Y."/>
            <person name="Smith T.P."/>
            <person name="Tracey A."/>
            <person name="Wood J.M.D."/>
            <person name="Zagrodzka Z.B."/>
            <person name="Johannesson K."/>
            <person name="Butlin R.K."/>
            <person name="Leder E.H."/>
        </authorList>
    </citation>
    <scope>NUCLEOTIDE SEQUENCE [LARGE SCALE GENOMIC DNA]</scope>
    <source>
        <strain evidence="12">Snail1</strain>
        <tissue evidence="12">Muscle</tissue>
    </source>
</reference>
<protein>
    <recommendedName>
        <fullName evidence="1">peptidylglycine monooxygenase</fullName>
        <ecNumber evidence="1">1.14.17.3</ecNumber>
    </recommendedName>
</protein>
<comment type="catalytic activity">
    <reaction evidence="6">
        <text>a [peptide]-C-terminal glycine + 2 L-ascorbate + O2 = a [peptide]-C-terminal (2S)-2-hydroxyglycine + 2 monodehydro-L-ascorbate radical + H2O</text>
        <dbReference type="Rhea" id="RHEA:21452"/>
        <dbReference type="Rhea" id="RHEA-COMP:13486"/>
        <dbReference type="Rhea" id="RHEA-COMP:15321"/>
        <dbReference type="ChEBI" id="CHEBI:15377"/>
        <dbReference type="ChEBI" id="CHEBI:15379"/>
        <dbReference type="ChEBI" id="CHEBI:38290"/>
        <dbReference type="ChEBI" id="CHEBI:59513"/>
        <dbReference type="ChEBI" id="CHEBI:137000"/>
        <dbReference type="ChEBI" id="CHEBI:142768"/>
        <dbReference type="EC" id="1.14.17.3"/>
    </reaction>
</comment>
<gene>
    <name evidence="12" type="ORF">V1264_002349</name>
</gene>
<dbReference type="GO" id="GO:0006518">
    <property type="term" value="P:peptide metabolic process"/>
    <property type="evidence" value="ECO:0007669"/>
    <property type="project" value="InterPro"/>
</dbReference>
<feature type="disulfide bond" evidence="8">
    <location>
        <begin position="266"/>
        <end position="288"/>
    </location>
</feature>
<evidence type="ECO:0000256" key="8">
    <source>
        <dbReference type="PIRSR" id="PIRSR600720-3"/>
    </source>
</evidence>
<evidence type="ECO:0000256" key="4">
    <source>
        <dbReference type="ARBA" id="ARBA00023157"/>
    </source>
</evidence>
<keyword evidence="4 8" id="KW-1015">Disulfide bond</keyword>
<evidence type="ECO:0000256" key="9">
    <source>
        <dbReference type="SAM" id="SignalP"/>
    </source>
</evidence>
<keyword evidence="13" id="KW-1185">Reference proteome</keyword>
<comment type="caution">
    <text evidence="12">The sequence shown here is derived from an EMBL/GenBank/DDBJ whole genome shotgun (WGS) entry which is preliminary data.</text>
</comment>
<evidence type="ECO:0000256" key="2">
    <source>
        <dbReference type="ARBA" id="ARBA00022723"/>
    </source>
</evidence>
<feature type="disulfide bond" evidence="8">
    <location>
        <begin position="198"/>
        <end position="307"/>
    </location>
</feature>
<dbReference type="Pfam" id="PF01082">
    <property type="entry name" value="Cu2_monooxygen"/>
    <property type="match status" value="1"/>
</dbReference>
<feature type="disulfide bond" evidence="8">
    <location>
        <begin position="79"/>
        <end position="104"/>
    </location>
</feature>
<dbReference type="GO" id="GO:0005576">
    <property type="term" value="C:extracellular region"/>
    <property type="evidence" value="ECO:0007669"/>
    <property type="project" value="TreeGrafter"/>
</dbReference>
<evidence type="ECO:0000256" key="1">
    <source>
        <dbReference type="ARBA" id="ARBA00012689"/>
    </source>
</evidence>
<feature type="domain" description="Copper type II ascorbate-dependent monooxygenase N-terminal" evidence="10">
    <location>
        <begin position="31"/>
        <end position="150"/>
    </location>
</feature>
<evidence type="ECO:0000259" key="10">
    <source>
        <dbReference type="Pfam" id="PF01082"/>
    </source>
</evidence>
<evidence type="ECO:0000256" key="6">
    <source>
        <dbReference type="ARBA" id="ARBA00048431"/>
    </source>
</evidence>
<feature type="binding site" evidence="7">
    <location>
        <position position="73"/>
    </location>
    <ligand>
        <name>Cu(2+)</name>
        <dbReference type="ChEBI" id="CHEBI:29036"/>
        <label>1</label>
        <note>catalytic</note>
    </ligand>
</feature>
<organism evidence="12 13">
    <name type="scientific">Littorina saxatilis</name>
    <dbReference type="NCBI Taxonomy" id="31220"/>
    <lineage>
        <taxon>Eukaryota</taxon>
        <taxon>Metazoa</taxon>
        <taxon>Spiralia</taxon>
        <taxon>Lophotrochozoa</taxon>
        <taxon>Mollusca</taxon>
        <taxon>Gastropoda</taxon>
        <taxon>Caenogastropoda</taxon>
        <taxon>Littorinimorpha</taxon>
        <taxon>Littorinoidea</taxon>
        <taxon>Littorinidae</taxon>
        <taxon>Littorina</taxon>
    </lineage>
</organism>
<evidence type="ECO:0000313" key="13">
    <source>
        <dbReference type="Proteomes" id="UP001374579"/>
    </source>
</evidence>
<feature type="signal peptide" evidence="9">
    <location>
        <begin position="1"/>
        <end position="17"/>
    </location>
</feature>
<dbReference type="Gene3D" id="2.60.120.230">
    <property type="match status" value="1"/>
</dbReference>
<dbReference type="Proteomes" id="UP001374579">
    <property type="component" value="Unassembled WGS sequence"/>
</dbReference>
<proteinExistence type="predicted"/>
<accession>A0AAN9GQ50</accession>
<dbReference type="GO" id="GO:0016020">
    <property type="term" value="C:membrane"/>
    <property type="evidence" value="ECO:0007669"/>
    <property type="project" value="InterPro"/>
</dbReference>
<feature type="chain" id="PRO_5043033113" description="peptidylglycine monooxygenase" evidence="9">
    <location>
        <begin position="18"/>
        <end position="347"/>
    </location>
</feature>
<keyword evidence="2 7" id="KW-0479">Metal-binding</keyword>
<dbReference type="PRINTS" id="PR00790">
    <property type="entry name" value="PAMONOXGNASE"/>
</dbReference>
<feature type="binding site" evidence="7">
    <location>
        <position position="72"/>
    </location>
    <ligand>
        <name>Cu(2+)</name>
        <dbReference type="ChEBI" id="CHEBI:29036"/>
        <label>1</label>
        <note>catalytic</note>
    </ligand>
</feature>
<feature type="binding site" evidence="7">
    <location>
        <position position="146"/>
    </location>
    <ligand>
        <name>Cu(2+)</name>
        <dbReference type="ChEBI" id="CHEBI:29036"/>
        <label>1</label>
        <note>catalytic</note>
    </ligand>
</feature>
<dbReference type="EMBL" id="JBAMIC010000001">
    <property type="protein sequence ID" value="KAK7116718.1"/>
    <property type="molecule type" value="Genomic_DNA"/>
</dbReference>
<evidence type="ECO:0000313" key="12">
    <source>
        <dbReference type="EMBL" id="KAK7116718.1"/>
    </source>
</evidence>
<dbReference type="InterPro" id="IPR024548">
    <property type="entry name" value="Cu2_monoox_C"/>
</dbReference>
<dbReference type="PANTHER" id="PTHR10680">
    <property type="entry name" value="PEPTIDYL-GLYCINE ALPHA-AMIDATING MONOOXYGENASE"/>
    <property type="match status" value="1"/>
</dbReference>
<evidence type="ECO:0000259" key="11">
    <source>
        <dbReference type="Pfam" id="PF03712"/>
    </source>
</evidence>
<dbReference type="GO" id="GO:0005507">
    <property type="term" value="F:copper ion binding"/>
    <property type="evidence" value="ECO:0007669"/>
    <property type="project" value="InterPro"/>
</dbReference>
<keyword evidence="5" id="KW-0325">Glycoprotein</keyword>
<evidence type="ECO:0000256" key="7">
    <source>
        <dbReference type="PIRSR" id="PIRSR600720-2"/>
    </source>
</evidence>